<name>A0A6C0DXW6_9ZZZZ</name>
<dbReference type="SUPFAM" id="SSF54001">
    <property type="entry name" value="Cysteine proteinases"/>
    <property type="match status" value="1"/>
</dbReference>
<reference evidence="3" key="1">
    <citation type="journal article" date="2020" name="Nature">
        <title>Giant virus diversity and host interactions through global metagenomics.</title>
        <authorList>
            <person name="Schulz F."/>
            <person name="Roux S."/>
            <person name="Paez-Espino D."/>
            <person name="Jungbluth S."/>
            <person name="Walsh D.A."/>
            <person name="Denef V.J."/>
            <person name="McMahon K.D."/>
            <person name="Konstantinidis K.T."/>
            <person name="Eloe-Fadrosh E.A."/>
            <person name="Kyrpides N.C."/>
            <person name="Woyke T."/>
        </authorList>
    </citation>
    <scope>NUCLEOTIDE SEQUENCE</scope>
    <source>
        <strain evidence="3">GVMAG-M-3300023174-75</strain>
    </source>
</reference>
<feature type="region of interest" description="Disordered" evidence="1">
    <location>
        <begin position="280"/>
        <end position="323"/>
    </location>
</feature>
<dbReference type="Pfam" id="PF10021">
    <property type="entry name" value="PARG_cat_microb"/>
    <property type="match status" value="2"/>
</dbReference>
<dbReference type="PANTHER" id="PTHR35596">
    <property type="entry name" value="DUF2263 DOMAIN-CONTAINING PROTEIN"/>
    <property type="match status" value="1"/>
</dbReference>
<dbReference type="Gene3D" id="3.90.70.10">
    <property type="entry name" value="Cysteine proteinases"/>
    <property type="match status" value="1"/>
</dbReference>
<evidence type="ECO:0000313" key="3">
    <source>
        <dbReference type="EMBL" id="QHT21163.1"/>
    </source>
</evidence>
<feature type="compositionally biased region" description="Basic residues" evidence="1">
    <location>
        <begin position="287"/>
        <end position="297"/>
    </location>
</feature>
<dbReference type="PROSITE" id="PS50235">
    <property type="entry name" value="USP_3"/>
    <property type="match status" value="1"/>
</dbReference>
<dbReference type="InterPro" id="IPR001394">
    <property type="entry name" value="Peptidase_C19_UCH"/>
</dbReference>
<dbReference type="GO" id="GO:0004843">
    <property type="term" value="F:cysteine-type deubiquitinase activity"/>
    <property type="evidence" value="ECO:0007669"/>
    <property type="project" value="InterPro"/>
</dbReference>
<dbReference type="InterPro" id="IPR028889">
    <property type="entry name" value="USP"/>
</dbReference>
<evidence type="ECO:0000256" key="1">
    <source>
        <dbReference type="SAM" id="MobiDB-lite"/>
    </source>
</evidence>
<proteinExistence type="predicted"/>
<dbReference type="Gene3D" id="3.40.220.10">
    <property type="entry name" value="Leucine Aminopeptidase, subunit E, domain 1"/>
    <property type="match status" value="2"/>
</dbReference>
<evidence type="ECO:0000259" key="2">
    <source>
        <dbReference type="PROSITE" id="PS50235"/>
    </source>
</evidence>
<dbReference type="Pfam" id="PF00443">
    <property type="entry name" value="UCH"/>
    <property type="match status" value="1"/>
</dbReference>
<feature type="domain" description="USP" evidence="2">
    <location>
        <begin position="365"/>
        <end position="722"/>
    </location>
</feature>
<dbReference type="PANTHER" id="PTHR35596:SF1">
    <property type="entry name" value="MICROBIAL-TYPE PARG CATALYTIC DOMAIN-CONTAINING PROTEIN"/>
    <property type="match status" value="1"/>
</dbReference>
<accession>A0A6C0DXW6</accession>
<protein>
    <recommendedName>
        <fullName evidence="2">USP domain-containing protein</fullName>
    </recommendedName>
</protein>
<dbReference type="GO" id="GO:0016579">
    <property type="term" value="P:protein deubiquitination"/>
    <property type="evidence" value="ECO:0007669"/>
    <property type="project" value="InterPro"/>
</dbReference>
<dbReference type="EMBL" id="MN739686">
    <property type="protein sequence ID" value="QHT21163.1"/>
    <property type="molecule type" value="Genomic_DNA"/>
</dbReference>
<dbReference type="InterPro" id="IPR043472">
    <property type="entry name" value="Macro_dom-like"/>
</dbReference>
<sequence>MGKFRLIVFPENYDTLTDQDNPDGLPNIISDNNRSGLKILTYILYYAYYNTFEDSLNKYYLSQIMDSSSEKSSPSFQTVLGKMLLYINDIEKYQGLTKDENDEDETLAIAATDTDNIAELTKKLGDEFVTDLFYELQTSKLIKANKNAKSDLINMRKMFKKNDLYDLKYYKDLHKYTQELLNENNKYLILMLHVINNKLDNNNYKHVYSLEYNHNYKLKGSNYDASTIRYEGAIVNSRPSRFIIEPIKSSRYAISATAVRRRDIANGEAGATSGIIDIANGEAGATSRRRGTKRAQPPHRDWRPQQQGPHADADAGARALGPDPARHAAYRATSRRRGIATGATGLVAGITKTQKIGGSLETPTCGFKNVGNSCYFVSMIQLLWHINPFRYFFINIRDYNIDRLNLLDITKLNSSQQDMQSLFYNNSNASIKAIRESNGGELGLKNFLKALQYLFNIMNENIKDITNNTVIDLDRLIVPGAGLGNSVYSYINYIVEPISRRDRDRDQLDSYEVMILIFERLLSFYDIGLLRLFKKFSLLTRTTLTCGTGDQYSFIPGTYGSKTSIIPDASEGFEPIIRLSISHNPDIHTITDALLGQSGIISTRSCPSSNPTAYQSTSYKPFKTSEYIILSLARSENDMLTMRSIEANPKIKIENIEYIFKGCIMYLGGGSVGHYEYYSCNDDGAPSYLVNDAVITIIDDSTRQTHVNYINGRGYLFLYKRNSEILDINELRISLPYLRCKVDYTKLPNNFPDPITKEGLTGLLKEALIYGTGFGSDFIEPRKLNMREYGIPNSIPDPLTFIDISTETRQFFRNKLIRKNVVRDTLIRFETASEDGYHLQAHINFKNWKLEFERTFKGFDSDDTKIEMIEADWGVVTLEMTQKYGEIFACLNMANSTHPGSSYLDGARAQEENMFRRTDCHYSITKNDLYKTRDGNYIYTKKMTNLIAGQPDKNKEFKRFVYLDTRYPRICIKSEELGNTDENEAKNISITGYDLLPSYEIFPFFELRAAAINYSRDENRGKTKDITELRLRIRAQINTLKEANQKYAVLSAFGAGAFENDCSNVAMIYYDELLKEKQFFKVIAFAIYYAGHGESNYQIFASVFARWPTPREIAVDNEKAVTKEVPISTNIPNIHTKSDSCGRPKLRHPMKDPIVERQAIMEETLSIMDTHRSAYYERAAENLQRYKALSRGLQILTSIEIKVYEQDSLDVTKLATEKYGEIFACLNFADSIKPGGGYRNGRDTQEEDIFLRTDCHFSLDHNDTNLLESYTTENHENDYRYSYKTIDLINGITGRVYLGAKPQICFRGSYDKRAGKNCPPYIESEIFPFYELRSAAYDFRNSDLPNDSIEAIAQTEIRIAAQLDTLIEHGIRHAVFGAFGCGVFENDPNIVANAYYKEIKKRKSKFDVIWFAMYRPNDTFHLFTSIFENFNKKQD</sequence>
<dbReference type="InterPro" id="IPR038765">
    <property type="entry name" value="Papain-like_cys_pep_sf"/>
</dbReference>
<dbReference type="InterPro" id="IPR019261">
    <property type="entry name" value="PARG_cat_microbial"/>
</dbReference>
<organism evidence="3">
    <name type="scientific">viral metagenome</name>
    <dbReference type="NCBI Taxonomy" id="1070528"/>
    <lineage>
        <taxon>unclassified sequences</taxon>
        <taxon>metagenomes</taxon>
        <taxon>organismal metagenomes</taxon>
    </lineage>
</organism>